<accession>A0A2P8DRA8</accession>
<dbReference type="RefSeq" id="WP_106538936.1">
    <property type="nucleotide sequence ID" value="NZ_PYGE01000017.1"/>
</dbReference>
<dbReference type="Proteomes" id="UP000243528">
    <property type="component" value="Unassembled WGS sequence"/>
</dbReference>
<organism evidence="1 2">
    <name type="scientific">Haloactinopolyspora alba</name>
    <dbReference type="NCBI Taxonomy" id="648780"/>
    <lineage>
        <taxon>Bacteria</taxon>
        <taxon>Bacillati</taxon>
        <taxon>Actinomycetota</taxon>
        <taxon>Actinomycetes</taxon>
        <taxon>Jiangellales</taxon>
        <taxon>Jiangellaceae</taxon>
        <taxon>Haloactinopolyspora</taxon>
    </lineage>
</organism>
<gene>
    <name evidence="1" type="ORF">CLV30_11756</name>
</gene>
<name>A0A2P8DRA8_9ACTN</name>
<keyword evidence="2" id="KW-1185">Reference proteome</keyword>
<proteinExistence type="predicted"/>
<dbReference type="AlphaFoldDB" id="A0A2P8DRA8"/>
<evidence type="ECO:0000313" key="2">
    <source>
        <dbReference type="Proteomes" id="UP000243528"/>
    </source>
</evidence>
<protein>
    <submittedName>
        <fullName evidence="1">Uncharacterized protein</fullName>
    </submittedName>
</protein>
<sequence>MRSSRVRWLVTDLDLVPLGDAQVPRKTRMESVGEKGAPDLYADFEIRDGVPECVSLVWKSKAEGRGVRTVDLSTIAMDKLALKAFMVHAYVPDSRGALRQVDLSDEREVWGAIGEVDAAIARRSRGANPAELERVAEVYEEHASTGTPTKAVEQLLGYTRRTAARRVQQAKEAGLIRGPGETD</sequence>
<dbReference type="EMBL" id="PYGE01000017">
    <property type="protein sequence ID" value="PSK99753.1"/>
    <property type="molecule type" value="Genomic_DNA"/>
</dbReference>
<evidence type="ECO:0000313" key="1">
    <source>
        <dbReference type="EMBL" id="PSK99753.1"/>
    </source>
</evidence>
<comment type="caution">
    <text evidence="1">The sequence shown here is derived from an EMBL/GenBank/DDBJ whole genome shotgun (WGS) entry which is preliminary data.</text>
</comment>
<reference evidence="1 2" key="1">
    <citation type="submission" date="2018-03" db="EMBL/GenBank/DDBJ databases">
        <title>Genomic Encyclopedia of Archaeal and Bacterial Type Strains, Phase II (KMG-II): from individual species to whole genera.</title>
        <authorList>
            <person name="Goeker M."/>
        </authorList>
    </citation>
    <scope>NUCLEOTIDE SEQUENCE [LARGE SCALE GENOMIC DNA]</scope>
    <source>
        <strain evidence="1 2">DSM 45211</strain>
    </source>
</reference>